<dbReference type="SMART" id="SM00419">
    <property type="entry name" value="HTH_CRP"/>
    <property type="match status" value="1"/>
</dbReference>
<accession>A0A7W4W4X2</accession>
<keyword evidence="3" id="KW-0804">Transcription</keyword>
<dbReference type="CDD" id="cd00092">
    <property type="entry name" value="HTH_CRP"/>
    <property type="match status" value="1"/>
</dbReference>
<dbReference type="Proteomes" id="UP000537130">
    <property type="component" value="Unassembled WGS sequence"/>
</dbReference>
<dbReference type="Gene3D" id="2.60.120.10">
    <property type="entry name" value="Jelly Rolls"/>
    <property type="match status" value="1"/>
</dbReference>
<evidence type="ECO:0000256" key="2">
    <source>
        <dbReference type="ARBA" id="ARBA00023125"/>
    </source>
</evidence>
<evidence type="ECO:0000313" key="7">
    <source>
        <dbReference type="Proteomes" id="UP000537130"/>
    </source>
</evidence>
<dbReference type="PROSITE" id="PS51063">
    <property type="entry name" value="HTH_CRP_2"/>
    <property type="match status" value="1"/>
</dbReference>
<dbReference type="SUPFAM" id="SSF51206">
    <property type="entry name" value="cAMP-binding domain-like"/>
    <property type="match status" value="1"/>
</dbReference>
<evidence type="ECO:0000259" key="5">
    <source>
        <dbReference type="PROSITE" id="PS51063"/>
    </source>
</evidence>
<dbReference type="InterPro" id="IPR036388">
    <property type="entry name" value="WH-like_DNA-bd_sf"/>
</dbReference>
<dbReference type="InterPro" id="IPR000595">
    <property type="entry name" value="cNMP-bd_dom"/>
</dbReference>
<dbReference type="Gene3D" id="1.10.10.10">
    <property type="entry name" value="Winged helix-like DNA-binding domain superfamily/Winged helix DNA-binding domain"/>
    <property type="match status" value="1"/>
</dbReference>
<dbReference type="Pfam" id="PF13545">
    <property type="entry name" value="HTH_Crp_2"/>
    <property type="match status" value="1"/>
</dbReference>
<dbReference type="InterPro" id="IPR012318">
    <property type="entry name" value="HTH_CRP"/>
</dbReference>
<dbReference type="InterPro" id="IPR036390">
    <property type="entry name" value="WH_DNA-bd_sf"/>
</dbReference>
<evidence type="ECO:0000259" key="4">
    <source>
        <dbReference type="PROSITE" id="PS50042"/>
    </source>
</evidence>
<keyword evidence="2" id="KW-0238">DNA-binding</keyword>
<proteinExistence type="predicted"/>
<dbReference type="AlphaFoldDB" id="A0A7W4W4X2"/>
<feature type="domain" description="HTH crp-type" evidence="5">
    <location>
        <begin position="168"/>
        <end position="241"/>
    </location>
</feature>
<feature type="domain" description="Cyclic nucleotide-binding" evidence="4">
    <location>
        <begin position="35"/>
        <end position="154"/>
    </location>
</feature>
<evidence type="ECO:0000313" key="6">
    <source>
        <dbReference type="EMBL" id="MBB3047469.1"/>
    </source>
</evidence>
<dbReference type="PROSITE" id="PS50042">
    <property type="entry name" value="CNMP_BINDING_3"/>
    <property type="match status" value="1"/>
</dbReference>
<dbReference type="SUPFAM" id="SSF46785">
    <property type="entry name" value="Winged helix' DNA-binding domain"/>
    <property type="match status" value="1"/>
</dbReference>
<dbReference type="RefSeq" id="WP_183410252.1">
    <property type="nucleotide sequence ID" value="NZ_JACHWY010000002.1"/>
</dbReference>
<reference evidence="6 7" key="1">
    <citation type="submission" date="2020-08" db="EMBL/GenBank/DDBJ databases">
        <title>Genomic Encyclopedia of Type Strains, Phase III (KMG-III): the genomes of soil and plant-associated and newly described type strains.</title>
        <authorList>
            <person name="Whitman W."/>
        </authorList>
    </citation>
    <scope>NUCLEOTIDE SEQUENCE [LARGE SCALE GENOMIC DNA]</scope>
    <source>
        <strain evidence="6 7">CECT 8654</strain>
    </source>
</reference>
<dbReference type="InterPro" id="IPR018490">
    <property type="entry name" value="cNMP-bd_dom_sf"/>
</dbReference>
<comment type="caution">
    <text evidence="6">The sequence shown here is derived from an EMBL/GenBank/DDBJ whole genome shotgun (WGS) entry which is preliminary data.</text>
</comment>
<dbReference type="EMBL" id="JACHWY010000002">
    <property type="protein sequence ID" value="MBB3047469.1"/>
    <property type="molecule type" value="Genomic_DNA"/>
</dbReference>
<name>A0A7W4W4X2_9GAMM</name>
<evidence type="ECO:0000256" key="3">
    <source>
        <dbReference type="ARBA" id="ARBA00023163"/>
    </source>
</evidence>
<protein>
    <submittedName>
        <fullName evidence="6">CRP/FNR family transcriptional regulator</fullName>
    </submittedName>
</protein>
<dbReference type="GO" id="GO:0006355">
    <property type="term" value="P:regulation of DNA-templated transcription"/>
    <property type="evidence" value="ECO:0007669"/>
    <property type="project" value="InterPro"/>
</dbReference>
<evidence type="ECO:0000256" key="1">
    <source>
        <dbReference type="ARBA" id="ARBA00023015"/>
    </source>
</evidence>
<dbReference type="InterPro" id="IPR014710">
    <property type="entry name" value="RmlC-like_jellyroll"/>
</dbReference>
<dbReference type="PRINTS" id="PR00034">
    <property type="entry name" value="HTHCRP"/>
</dbReference>
<dbReference type="Pfam" id="PF00027">
    <property type="entry name" value="cNMP_binding"/>
    <property type="match status" value="1"/>
</dbReference>
<gene>
    <name evidence="6" type="ORF">FHR99_001735</name>
</gene>
<dbReference type="GO" id="GO:0003677">
    <property type="term" value="F:DNA binding"/>
    <property type="evidence" value="ECO:0007669"/>
    <property type="project" value="UniProtKB-KW"/>
</dbReference>
<keyword evidence="1" id="KW-0805">Transcription regulation</keyword>
<organism evidence="6 7">
    <name type="scientific">Litorivivens lipolytica</name>
    <dbReference type="NCBI Taxonomy" id="1524264"/>
    <lineage>
        <taxon>Bacteria</taxon>
        <taxon>Pseudomonadati</taxon>
        <taxon>Pseudomonadota</taxon>
        <taxon>Gammaproteobacteria</taxon>
        <taxon>Litorivivens</taxon>
    </lineage>
</organism>
<sequence length="251" mass="28283">MADKHSPDPVENYISLMRLRGESKCSECALLNRCLPRSLADTNLLPIFESAVSGNFAIDAGEDLLSDETKFSLLFIVKSGTFKAINRINEANIQAFYFSGNLIGLEAIGQRQFDSRIIALERSVICAVDYDKLLDLLNRLNQVKKHFIETISLQHLESLRLFAIIRSGSVQQRVAAFLLFISEQQKRRGQAFLDMVLPMGRTDISNFLGVSPESLSRTLTSLSKKRLIKVFNRRVTLMNYDALSKMLSEAD</sequence>
<keyword evidence="7" id="KW-1185">Reference proteome</keyword>